<evidence type="ECO:0000256" key="2">
    <source>
        <dbReference type="RuleBase" id="RU004508"/>
    </source>
</evidence>
<dbReference type="InterPro" id="IPR000653">
    <property type="entry name" value="DegT/StrS_aminotransferase"/>
</dbReference>
<dbReference type="Proteomes" id="UP000183200">
    <property type="component" value="Unassembled WGS sequence"/>
</dbReference>
<dbReference type="EMBL" id="FNGY01000007">
    <property type="protein sequence ID" value="SDN32529.1"/>
    <property type="molecule type" value="Genomic_DNA"/>
</dbReference>
<dbReference type="GO" id="GO:0000271">
    <property type="term" value="P:polysaccharide biosynthetic process"/>
    <property type="evidence" value="ECO:0007669"/>
    <property type="project" value="TreeGrafter"/>
</dbReference>
<comment type="similarity">
    <text evidence="1 2">Belongs to the DegT/DnrJ/EryC1 family.</text>
</comment>
<evidence type="ECO:0000313" key="3">
    <source>
        <dbReference type="EMBL" id="SDN32529.1"/>
    </source>
</evidence>
<dbReference type="GO" id="GO:0008483">
    <property type="term" value="F:transaminase activity"/>
    <property type="evidence" value="ECO:0007669"/>
    <property type="project" value="TreeGrafter"/>
</dbReference>
<dbReference type="InterPro" id="IPR015424">
    <property type="entry name" value="PyrdxlP-dep_Trfase"/>
</dbReference>
<dbReference type="PANTHER" id="PTHR30244:SF34">
    <property type="entry name" value="DTDP-4-AMINO-4,6-DIDEOXYGALACTOSE TRANSAMINASE"/>
    <property type="match status" value="1"/>
</dbReference>
<sequence length="395" mass="43995">MIPRGKLDIPFSDIFAGIRYCFSGYFFPKDDQHSAVKAGNQLITLSVRTGLDLTLSALNFPPGTEILVSDINIPDMFNIIAAHQLRAIPISLNKYTLGIDAEQIAAAITPATKAILIAHLFGGITELNQIVEIAKENQLILIEDCAQAFQGTSRDVSYYGHPESGVLMFSFGMIKTNTAITGAILQLNDPDLYARVAALNESLPKQQIKPYFKKLFKAMLISLLSSRTGYTLFYKIVMARGKDFDQVLSSFTRGFPGNDPLKKIRYRPCGPNQRLLERRLKTFKIADVLLRKKLFTDIMSALPADIQIGHLNQKSTNWVIPIQCQHPEEMIRHLRANGYDATSKASSLIRLPSLAATVEKTDELSLARLVYLPMDISMSLPERIQLGALIKEKLP</sequence>
<dbReference type="SUPFAM" id="SSF53383">
    <property type="entry name" value="PLP-dependent transferases"/>
    <property type="match status" value="1"/>
</dbReference>
<protein>
    <submittedName>
        <fullName evidence="3">dTDP-4-amino-4,6-dideoxygalactose transaminase</fullName>
    </submittedName>
</protein>
<dbReference type="PANTHER" id="PTHR30244">
    <property type="entry name" value="TRANSAMINASE"/>
    <property type="match status" value="1"/>
</dbReference>
<dbReference type="RefSeq" id="WP_074610188.1">
    <property type="nucleotide sequence ID" value="NZ_FNGY01000007.1"/>
</dbReference>
<keyword evidence="4" id="KW-1185">Reference proteome</keyword>
<keyword evidence="2" id="KW-0663">Pyridoxal phosphate</keyword>
<organism evidence="3 4">
    <name type="scientific">Pedobacter steynii</name>
    <dbReference type="NCBI Taxonomy" id="430522"/>
    <lineage>
        <taxon>Bacteria</taxon>
        <taxon>Pseudomonadati</taxon>
        <taxon>Bacteroidota</taxon>
        <taxon>Sphingobacteriia</taxon>
        <taxon>Sphingobacteriales</taxon>
        <taxon>Sphingobacteriaceae</taxon>
        <taxon>Pedobacter</taxon>
    </lineage>
</organism>
<accession>A0A1H0AG74</accession>
<dbReference type="AlphaFoldDB" id="A0A1H0AG74"/>
<dbReference type="Pfam" id="PF01041">
    <property type="entry name" value="DegT_DnrJ_EryC1"/>
    <property type="match status" value="1"/>
</dbReference>
<dbReference type="Gene3D" id="3.40.640.10">
    <property type="entry name" value="Type I PLP-dependent aspartate aminotransferase-like (Major domain)"/>
    <property type="match status" value="1"/>
</dbReference>
<gene>
    <name evidence="3" type="ORF">SAMN05421820_10789</name>
</gene>
<dbReference type="GO" id="GO:0030170">
    <property type="term" value="F:pyridoxal phosphate binding"/>
    <property type="evidence" value="ECO:0007669"/>
    <property type="project" value="TreeGrafter"/>
</dbReference>
<dbReference type="InterPro" id="IPR015421">
    <property type="entry name" value="PyrdxlP-dep_Trfase_major"/>
</dbReference>
<dbReference type="OrthoDB" id="9804264at2"/>
<reference evidence="4" key="1">
    <citation type="submission" date="2016-10" db="EMBL/GenBank/DDBJ databases">
        <authorList>
            <person name="Varghese N."/>
            <person name="Submissions S."/>
        </authorList>
    </citation>
    <scope>NUCLEOTIDE SEQUENCE [LARGE SCALE GENOMIC DNA]</scope>
    <source>
        <strain evidence="4">DSM 19110</strain>
    </source>
</reference>
<evidence type="ECO:0000256" key="1">
    <source>
        <dbReference type="ARBA" id="ARBA00037999"/>
    </source>
</evidence>
<evidence type="ECO:0000313" key="4">
    <source>
        <dbReference type="Proteomes" id="UP000183200"/>
    </source>
</evidence>
<proteinExistence type="inferred from homology"/>
<name>A0A1H0AG74_9SPHI</name>